<gene>
    <name evidence="1" type="ORF">QFC24_001424</name>
</gene>
<accession>A0ACC2XWV1</accession>
<dbReference type="Proteomes" id="UP001234202">
    <property type="component" value="Unassembled WGS sequence"/>
</dbReference>
<comment type="caution">
    <text evidence="1">The sequence shown here is derived from an EMBL/GenBank/DDBJ whole genome shotgun (WGS) entry which is preliminary data.</text>
</comment>
<evidence type="ECO:0000313" key="2">
    <source>
        <dbReference type="Proteomes" id="UP001234202"/>
    </source>
</evidence>
<sequence length="1073" mass="120585">MSLFKNFHGSSKDRQINLGSNTGASSPDSVIARARAERQARERLRREEVAARRIQKVWRGRSDAQRTQDRLLASLQSGEYQREQAARALTVVLWKGIGDEKDLRNLLAFSTWASQSCSASVGSSLPLLEPLSRDKTYLSSLSILSIRALQFVASNSSSDEILPVLALLEKILDRDQYTFLGPDQANILEFLVVRLLRHGWVENLVLGFENLGSSKKKSPATPAIMRLLPRPLSLFPDNPIVESAMLPPLINTLLALPQLPSSLPITSLTHLTKSLPIISKLLPYAAANPAVLRQNSLATELGKTHLLANLGFMVIQTGAIQQQDTKSVIAWVNVLTQLLEGVDDQWGLWLENKGVWGKNTSAAVQTAAVVDSMERNDLDSERNDQITTRKRNIQDRGSVPPGIVNRVLSIVGTDHLNFLTSSYIRQPAMTQPYIRYMLALLTKFRGSVRFDGIMEVLGGQSGTRLVRDLWRNQVRGKWPSAASKQTWDRLLSPTAGDTATASDMTRLQSLLLLTHIYIHHLLTVTDEEFFVPPSRDAAALSLDEVIELSGIWRDVAFWGYWSGLGNGLGQEIVKQKEEIRGLMTKGVLAITARDARRRFTPPDFWHMTSMFDLPSFIDAVCIEEQQLEHQDDDAMDAEDENGDSQRLPPALIQRRRQISKRQMALISPRLGLLNNLPMTIPFAARVEIFNEFIYNDREKLGIDRYMRRRHMNYQATIRRGHISEDGFSELYNLGPLMKGTIQIRFIDEWGQEEAGIDGGGLFKEFLTSLSKEAFDTDRGLWLSTSQNELYPNPHSYAKEDIPPGSAHQLHWYTFIGRVLGKALYEGVLVDVSFAGFFLAKWLGRQSYLDDLASLDPELYKGLVQLKNYTGNPEDLSLNFTVAEEEFGVTRSIDLIAGGSDIAVTRLNRMEYIQLVCDYKLNRQIAPQCEAFFSGLSDIIDPKWLRMYDQMELQTLIGGTLSPIDVDDLERNCAMPDGTDDDTIRLFWKVVRSFNQTELKALLKFVTSTPNPPLLGFKYLNPNFGIRLAGNDTTRLPSASACANLLKLPRYQDERTLRIKLLQAINSNAGFDLS</sequence>
<keyword evidence="2" id="KW-1185">Reference proteome</keyword>
<name>A0ACC2XWV1_9TREE</name>
<protein>
    <submittedName>
        <fullName evidence="1">Uncharacterized protein</fullName>
    </submittedName>
</protein>
<proteinExistence type="predicted"/>
<dbReference type="EMBL" id="JASBWV010000003">
    <property type="protein sequence ID" value="KAJ9127187.1"/>
    <property type="molecule type" value="Genomic_DNA"/>
</dbReference>
<reference evidence="1" key="1">
    <citation type="submission" date="2023-04" db="EMBL/GenBank/DDBJ databases">
        <title>Draft Genome sequencing of Naganishia species isolated from polar environments using Oxford Nanopore Technology.</title>
        <authorList>
            <person name="Leo P."/>
            <person name="Venkateswaran K."/>
        </authorList>
    </citation>
    <scope>NUCLEOTIDE SEQUENCE</scope>
    <source>
        <strain evidence="1">DBVPG 5303</strain>
    </source>
</reference>
<evidence type="ECO:0000313" key="1">
    <source>
        <dbReference type="EMBL" id="KAJ9127187.1"/>
    </source>
</evidence>
<organism evidence="1 2">
    <name type="scientific">Naganishia onofrii</name>
    <dbReference type="NCBI Taxonomy" id="1851511"/>
    <lineage>
        <taxon>Eukaryota</taxon>
        <taxon>Fungi</taxon>
        <taxon>Dikarya</taxon>
        <taxon>Basidiomycota</taxon>
        <taxon>Agaricomycotina</taxon>
        <taxon>Tremellomycetes</taxon>
        <taxon>Filobasidiales</taxon>
        <taxon>Filobasidiaceae</taxon>
        <taxon>Naganishia</taxon>
    </lineage>
</organism>